<protein>
    <recommendedName>
        <fullName evidence="2">Secretion system C-terminal sorting domain-containing protein</fullName>
    </recommendedName>
</protein>
<accession>A0ABU1QUD6</accession>
<organism evidence="3 4">
    <name type="scientific">Dyadobacter fermentans</name>
    <dbReference type="NCBI Taxonomy" id="94254"/>
    <lineage>
        <taxon>Bacteria</taxon>
        <taxon>Pseudomonadati</taxon>
        <taxon>Bacteroidota</taxon>
        <taxon>Cytophagia</taxon>
        <taxon>Cytophagales</taxon>
        <taxon>Spirosomataceae</taxon>
        <taxon>Dyadobacter</taxon>
    </lineage>
</organism>
<evidence type="ECO:0000256" key="1">
    <source>
        <dbReference type="SAM" id="SignalP"/>
    </source>
</evidence>
<dbReference type="InterPro" id="IPR026444">
    <property type="entry name" value="Secre_tail"/>
</dbReference>
<evidence type="ECO:0000313" key="4">
    <source>
        <dbReference type="Proteomes" id="UP001264980"/>
    </source>
</evidence>
<evidence type="ECO:0000313" key="3">
    <source>
        <dbReference type="EMBL" id="MDR6804766.1"/>
    </source>
</evidence>
<keyword evidence="4" id="KW-1185">Reference proteome</keyword>
<name>A0ABU1QUD6_9BACT</name>
<dbReference type="EMBL" id="JAVDTI010000002">
    <property type="protein sequence ID" value="MDR6804766.1"/>
    <property type="molecule type" value="Genomic_DNA"/>
</dbReference>
<dbReference type="Proteomes" id="UP001264980">
    <property type="component" value="Unassembled WGS sequence"/>
</dbReference>
<keyword evidence="1" id="KW-0732">Signal</keyword>
<evidence type="ECO:0000259" key="2">
    <source>
        <dbReference type="Pfam" id="PF18962"/>
    </source>
</evidence>
<comment type="caution">
    <text evidence="3">The sequence shown here is derived from an EMBL/GenBank/DDBJ whole genome shotgun (WGS) entry which is preliminary data.</text>
</comment>
<dbReference type="NCBIfam" id="TIGR04183">
    <property type="entry name" value="Por_Secre_tail"/>
    <property type="match status" value="1"/>
</dbReference>
<dbReference type="RefSeq" id="WP_309982037.1">
    <property type="nucleotide sequence ID" value="NZ_JAVDTI010000002.1"/>
</dbReference>
<feature type="chain" id="PRO_5047100605" description="Secretion system C-terminal sorting domain-containing protein" evidence="1">
    <location>
        <begin position="30"/>
        <end position="424"/>
    </location>
</feature>
<gene>
    <name evidence="3" type="ORF">J2W84_001812</name>
</gene>
<feature type="domain" description="Secretion system C-terminal sorting" evidence="2">
    <location>
        <begin position="354"/>
        <end position="422"/>
    </location>
</feature>
<dbReference type="Gene3D" id="2.60.40.10">
    <property type="entry name" value="Immunoglobulins"/>
    <property type="match status" value="1"/>
</dbReference>
<reference evidence="3 4" key="1">
    <citation type="submission" date="2023-07" db="EMBL/GenBank/DDBJ databases">
        <title>Sorghum-associated microbial communities from plants grown in Nebraska, USA.</title>
        <authorList>
            <person name="Schachtman D."/>
        </authorList>
    </citation>
    <scope>NUCLEOTIDE SEQUENCE [LARGE SCALE GENOMIC DNA]</scope>
    <source>
        <strain evidence="3 4">BE57</strain>
    </source>
</reference>
<dbReference type="Pfam" id="PF18962">
    <property type="entry name" value="Por_Secre_tail"/>
    <property type="match status" value="1"/>
</dbReference>
<feature type="signal peptide" evidence="1">
    <location>
        <begin position="1"/>
        <end position="29"/>
    </location>
</feature>
<proteinExistence type="predicted"/>
<sequence>MHKIIHKKLFGLSAALCLSLTLMTDPAAAQSSSQGNTVISEGTQMTVFGAHTFLTGGAGIQPGIIKANRALSPGILGFGTAGSYTGEDDANHVDGYVSKDGNSAFTFPVGNGTKLRKIGISAPTTPGVYKAAYFSGSAGTATLPAGAPFPLTNMRSDVTGVSAVEYWDLDGAGPVNITLTWDAASNLDALTSSNIANLIVVGYNADSSRWESLGRAGGTIGTLAGPGSITANNVTPDTYSAFTLGANIALPVTLVAFDVRKEGTTASLAWSTTAESNSDRFEIERSANGKAWSKIGSVASTGESRVLVKYTFADAAPLGGENLYRLKMVDKDETFAYSSIRSVTFENISNQLAYPNPAREIVYIQNADHVRSISVVDMNGKTVKEAGIAAGGTFRVDELAAGMYLVKVVNKDGAVRSQKIIVAR</sequence>
<dbReference type="InterPro" id="IPR013783">
    <property type="entry name" value="Ig-like_fold"/>
</dbReference>